<sequence>MTANTCPTCQRPLPADAPLCPVCALLGASAKEDAPTAGMPPLEEIQAAFPELEVLECIGRGGMGIVYKARQPHLDRLVALKILAPELGADPGFAERFSREARTLAKLSHPHIVGIHDYGQRGDHCFLTMEYVDGVNLRQAMRAARFTPEQALALIPDLCGALQFAHDHGVLHRDIKPENILIDTRGRVKLADFGIAQLIGEGPGHLTLTATGSALGSAAYMAPEQIEASGEIDHRADIYSLGVVFYEMLTGGLPLGRFPLPSEKSTAPAGIDDVVLRALEKERDRRYQSADAVRSGIDGASTHKPTQPVKRAADSMEQQRRITRWSLGLSGGGLIGAMVGLVTSPVILGFGAVAFIIGIIGCWWLVIGMKSGRYRVEHRTLLLGTAILPVLAGVVGWLVVSQVAYFPDVIYSEQPWPLLWILVPFAMAVLLCKLPLRLVALRPGEDPSRRVRRFRRWAPVLGTGTLLLSLLIGKHLKAQLDPLAKYHSASFIFRDAKTYGSLSERDLAAVEAAAARAAGEYAAFYQIEFPVHGLDMLSIGFTDRGRWSSERCEQHHASFSQRLRASLPERIRMDRAGDGARADDVSSLLMKLQGYGMEAITVLFGAGAILIIFSGKRATIVCFILGTISVVALQVAPSWPTPSILPPSLEGRPALPELPALENDLSTAELMLDSLIRAAKRKDREAVLNAFAPGTLSETDLAALPQMMKVISNCDQSRPHVKGNLGYITVFLKRYGTQRNIAVSMPLPIASKDGEWRIHGDLSDTIRQMVEWDREAEFAHD</sequence>
<dbReference type="PROSITE" id="PS00108">
    <property type="entry name" value="PROTEIN_KINASE_ST"/>
    <property type="match status" value="1"/>
</dbReference>
<evidence type="ECO:0000313" key="8">
    <source>
        <dbReference type="EMBL" id="MCW1884032.1"/>
    </source>
</evidence>
<feature type="binding site" evidence="5">
    <location>
        <position position="81"/>
    </location>
    <ligand>
        <name>ATP</name>
        <dbReference type="ChEBI" id="CHEBI:30616"/>
    </ligand>
</feature>
<dbReference type="InterPro" id="IPR017441">
    <property type="entry name" value="Protein_kinase_ATP_BS"/>
</dbReference>
<keyword evidence="8" id="KW-0723">Serine/threonine-protein kinase</keyword>
<dbReference type="GO" id="GO:0004674">
    <property type="term" value="F:protein serine/threonine kinase activity"/>
    <property type="evidence" value="ECO:0007669"/>
    <property type="project" value="UniProtKB-KW"/>
</dbReference>
<dbReference type="Gene3D" id="3.30.200.20">
    <property type="entry name" value="Phosphorylase Kinase, domain 1"/>
    <property type="match status" value="1"/>
</dbReference>
<dbReference type="CDD" id="cd14014">
    <property type="entry name" value="STKc_PknB_like"/>
    <property type="match status" value="1"/>
</dbReference>
<name>A0ABT3FKQ6_9BACT</name>
<proteinExistence type="predicted"/>
<feature type="transmembrane region" description="Helical" evidence="6">
    <location>
        <begin position="381"/>
        <end position="406"/>
    </location>
</feature>
<dbReference type="InterPro" id="IPR008271">
    <property type="entry name" value="Ser/Thr_kinase_AS"/>
</dbReference>
<dbReference type="PROSITE" id="PS00107">
    <property type="entry name" value="PROTEIN_KINASE_ATP"/>
    <property type="match status" value="1"/>
</dbReference>
<evidence type="ECO:0000256" key="6">
    <source>
        <dbReference type="SAM" id="Phobius"/>
    </source>
</evidence>
<dbReference type="Gene3D" id="1.10.510.10">
    <property type="entry name" value="Transferase(Phosphotransferase) domain 1"/>
    <property type="match status" value="1"/>
</dbReference>
<dbReference type="Proteomes" id="UP001207930">
    <property type="component" value="Unassembled WGS sequence"/>
</dbReference>
<dbReference type="InterPro" id="IPR000719">
    <property type="entry name" value="Prot_kinase_dom"/>
</dbReference>
<evidence type="ECO:0000313" key="9">
    <source>
        <dbReference type="Proteomes" id="UP001207930"/>
    </source>
</evidence>
<keyword evidence="3 8" id="KW-0418">Kinase</keyword>
<comment type="caution">
    <text evidence="8">The sequence shown here is derived from an EMBL/GenBank/DDBJ whole genome shotgun (WGS) entry which is preliminary data.</text>
</comment>
<feature type="transmembrane region" description="Helical" evidence="6">
    <location>
        <begin position="595"/>
        <end position="613"/>
    </location>
</feature>
<reference evidence="8 9" key="1">
    <citation type="submission" date="2022-10" db="EMBL/GenBank/DDBJ databases">
        <title>Luteolibacter flavescens strain MCCC 1K03193, whole genome shotgun sequencing project.</title>
        <authorList>
            <person name="Zhao G."/>
            <person name="Shen L."/>
        </authorList>
    </citation>
    <scope>NUCLEOTIDE SEQUENCE [LARGE SCALE GENOMIC DNA]</scope>
    <source>
        <strain evidence="8 9">MCCC 1K03193</strain>
    </source>
</reference>
<evidence type="ECO:0000256" key="4">
    <source>
        <dbReference type="ARBA" id="ARBA00022840"/>
    </source>
</evidence>
<dbReference type="PROSITE" id="PS50011">
    <property type="entry name" value="PROTEIN_KINASE_DOM"/>
    <property type="match status" value="1"/>
</dbReference>
<dbReference type="InterPro" id="IPR011009">
    <property type="entry name" value="Kinase-like_dom_sf"/>
</dbReference>
<dbReference type="PANTHER" id="PTHR43289:SF6">
    <property type="entry name" value="SERINE_THREONINE-PROTEIN KINASE NEKL-3"/>
    <property type="match status" value="1"/>
</dbReference>
<feature type="transmembrane region" description="Helical" evidence="6">
    <location>
        <begin position="325"/>
        <end position="342"/>
    </location>
</feature>
<evidence type="ECO:0000256" key="3">
    <source>
        <dbReference type="ARBA" id="ARBA00022777"/>
    </source>
</evidence>
<keyword evidence="2 5" id="KW-0547">Nucleotide-binding</keyword>
<keyword evidence="1" id="KW-0808">Transferase</keyword>
<dbReference type="Pfam" id="PF00069">
    <property type="entry name" value="Pkinase"/>
    <property type="match status" value="1"/>
</dbReference>
<gene>
    <name evidence="8" type="ORF">OKA04_04780</name>
</gene>
<keyword evidence="6" id="KW-1133">Transmembrane helix</keyword>
<evidence type="ECO:0000256" key="2">
    <source>
        <dbReference type="ARBA" id="ARBA00022741"/>
    </source>
</evidence>
<dbReference type="SUPFAM" id="SSF56112">
    <property type="entry name" value="Protein kinase-like (PK-like)"/>
    <property type="match status" value="1"/>
</dbReference>
<accession>A0ABT3FKQ6</accession>
<evidence type="ECO:0000256" key="1">
    <source>
        <dbReference type="ARBA" id="ARBA00022679"/>
    </source>
</evidence>
<keyword evidence="6" id="KW-0472">Membrane</keyword>
<feature type="transmembrane region" description="Helical" evidence="6">
    <location>
        <begin position="620"/>
        <end position="639"/>
    </location>
</feature>
<evidence type="ECO:0000256" key="5">
    <source>
        <dbReference type="PROSITE-ProRule" id="PRU10141"/>
    </source>
</evidence>
<dbReference type="SMART" id="SM00220">
    <property type="entry name" value="S_TKc"/>
    <property type="match status" value="1"/>
</dbReference>
<keyword evidence="9" id="KW-1185">Reference proteome</keyword>
<feature type="domain" description="Protein kinase" evidence="7">
    <location>
        <begin position="52"/>
        <end position="347"/>
    </location>
</feature>
<dbReference type="PANTHER" id="PTHR43289">
    <property type="entry name" value="MITOGEN-ACTIVATED PROTEIN KINASE KINASE KINASE 20-RELATED"/>
    <property type="match status" value="1"/>
</dbReference>
<feature type="transmembrane region" description="Helical" evidence="6">
    <location>
        <begin position="348"/>
        <end position="369"/>
    </location>
</feature>
<feature type="transmembrane region" description="Helical" evidence="6">
    <location>
        <begin position="418"/>
        <end position="436"/>
    </location>
</feature>
<protein>
    <submittedName>
        <fullName evidence="8">Serine/threonine protein kinase</fullName>
    </submittedName>
</protein>
<dbReference type="EMBL" id="JAPDDS010000002">
    <property type="protein sequence ID" value="MCW1884032.1"/>
    <property type="molecule type" value="Genomic_DNA"/>
</dbReference>
<keyword evidence="6" id="KW-0812">Transmembrane</keyword>
<organism evidence="8 9">
    <name type="scientific">Luteolibacter flavescens</name>
    <dbReference type="NCBI Taxonomy" id="1859460"/>
    <lineage>
        <taxon>Bacteria</taxon>
        <taxon>Pseudomonadati</taxon>
        <taxon>Verrucomicrobiota</taxon>
        <taxon>Verrucomicrobiia</taxon>
        <taxon>Verrucomicrobiales</taxon>
        <taxon>Verrucomicrobiaceae</taxon>
        <taxon>Luteolibacter</taxon>
    </lineage>
</organism>
<feature type="transmembrane region" description="Helical" evidence="6">
    <location>
        <begin position="457"/>
        <end position="476"/>
    </location>
</feature>
<evidence type="ECO:0000259" key="7">
    <source>
        <dbReference type="PROSITE" id="PS50011"/>
    </source>
</evidence>
<keyword evidence="4 5" id="KW-0067">ATP-binding</keyword>